<dbReference type="PANTHER" id="PTHR37419:SF8">
    <property type="entry name" value="TOXIN YJJJ"/>
    <property type="match status" value="1"/>
</dbReference>
<keyword evidence="7" id="KW-1185">Reference proteome</keyword>
<evidence type="ECO:0000313" key="6">
    <source>
        <dbReference type="EMBL" id="MBC3873166.1"/>
    </source>
</evidence>
<gene>
    <name evidence="6" type="ORF">H8K55_06165</name>
</gene>
<dbReference type="EMBL" id="JACOGA010000004">
    <property type="protein sequence ID" value="MBC3873166.1"/>
    <property type="molecule type" value="Genomic_DNA"/>
</dbReference>
<organism evidence="6 7">
    <name type="scientific">Undibacterium flavidum</name>
    <dbReference type="NCBI Taxonomy" id="2762297"/>
    <lineage>
        <taxon>Bacteria</taxon>
        <taxon>Pseudomonadati</taxon>
        <taxon>Pseudomonadota</taxon>
        <taxon>Betaproteobacteria</taxon>
        <taxon>Burkholderiales</taxon>
        <taxon>Oxalobacteraceae</taxon>
        <taxon>Undibacterium</taxon>
    </lineage>
</organism>
<comment type="similarity">
    <text evidence="1">Belongs to the HipA Ser/Thr kinase family.</text>
</comment>
<dbReference type="InterPro" id="IPR017508">
    <property type="entry name" value="HipA_N1"/>
</dbReference>
<sequence length="414" mass="47000">MARPSTLVKVWLDDIGFIQPVLIGELRISDRNEAPASFSYESTWLQHKDAYAIDPYLPLVNGHQYPVRGTLAGIFRDSAPDRWGRVLIERRESLSAIKENRTSKTLFDIDFLLAVQDTSRMGGLQFQNNQGHFIAAAEFAVPPVSQLRELQALATRIQEVGIEFLPEYEQWLAMLMAPGSSLGGARPKANFQNIDGSLWIAKFPAQEDRYDIGKWEYLAHHLAKKAGIHVPNAQVEQLNSHYHTFCVQRFDRLNHRRRMYASAMTMTGKQDGESGSYLDIAQVLTEHGSRGFIETDLAQLFRRLLFNVTIGNRDDHLRNHGFLRDDSGWRLAPAFDVNPNPAKREHSLHLGIATTPENALEAVISTYEFYRLNEQQAAIILDEVLGAVQTWREEAKSLQITAAEIKRMESVFKI</sequence>
<dbReference type="Proteomes" id="UP000624279">
    <property type="component" value="Unassembled WGS sequence"/>
</dbReference>
<evidence type="ECO:0000256" key="3">
    <source>
        <dbReference type="ARBA" id="ARBA00022777"/>
    </source>
</evidence>
<keyword evidence="3" id="KW-0418">Kinase</keyword>
<comment type="caution">
    <text evidence="6">The sequence shown here is derived from an EMBL/GenBank/DDBJ whole genome shotgun (WGS) entry which is preliminary data.</text>
</comment>
<accession>A0ABR6Y982</accession>
<keyword evidence="2" id="KW-0808">Transferase</keyword>
<reference evidence="6 7" key="1">
    <citation type="submission" date="2020-08" db="EMBL/GenBank/DDBJ databases">
        <title>Novel species isolated from subtropical streams in China.</title>
        <authorList>
            <person name="Lu H."/>
        </authorList>
    </citation>
    <scope>NUCLEOTIDE SEQUENCE [LARGE SCALE GENOMIC DNA]</scope>
    <source>
        <strain evidence="6 7">LX15W</strain>
    </source>
</reference>
<dbReference type="InterPro" id="IPR052028">
    <property type="entry name" value="HipA_Ser/Thr_kinase"/>
</dbReference>
<dbReference type="Gene3D" id="1.10.1070.20">
    <property type="match status" value="1"/>
</dbReference>
<name>A0ABR6Y982_9BURK</name>
<dbReference type="InterPro" id="IPR012893">
    <property type="entry name" value="HipA-like_C"/>
</dbReference>
<feature type="domain" description="HipA-like C-terminal" evidence="4">
    <location>
        <begin position="180"/>
        <end position="390"/>
    </location>
</feature>
<feature type="domain" description="HipA N-terminal subdomain 1" evidence="5">
    <location>
        <begin position="21"/>
        <end position="96"/>
    </location>
</feature>
<dbReference type="PANTHER" id="PTHR37419">
    <property type="entry name" value="SERINE/THREONINE-PROTEIN KINASE TOXIN HIPA"/>
    <property type="match status" value="1"/>
</dbReference>
<evidence type="ECO:0000313" key="7">
    <source>
        <dbReference type="Proteomes" id="UP000624279"/>
    </source>
</evidence>
<evidence type="ECO:0000256" key="1">
    <source>
        <dbReference type="ARBA" id="ARBA00010164"/>
    </source>
</evidence>
<proteinExistence type="inferred from homology"/>
<evidence type="ECO:0000256" key="2">
    <source>
        <dbReference type="ARBA" id="ARBA00022679"/>
    </source>
</evidence>
<evidence type="ECO:0000259" key="5">
    <source>
        <dbReference type="Pfam" id="PF13657"/>
    </source>
</evidence>
<evidence type="ECO:0000259" key="4">
    <source>
        <dbReference type="Pfam" id="PF07804"/>
    </source>
</evidence>
<dbReference type="Pfam" id="PF13657">
    <property type="entry name" value="Couple_hipA"/>
    <property type="match status" value="1"/>
</dbReference>
<dbReference type="Pfam" id="PF07804">
    <property type="entry name" value="HipA_C"/>
    <property type="match status" value="1"/>
</dbReference>
<dbReference type="RefSeq" id="WP_186941190.1">
    <property type="nucleotide sequence ID" value="NZ_JACOGA010000004.1"/>
</dbReference>
<protein>
    <submittedName>
        <fullName evidence="6">Type II toxin-antitoxin system HipA family toxin</fullName>
    </submittedName>
</protein>